<gene>
    <name evidence="1" type="ORF">CR513_12901</name>
</gene>
<sequence length="110" mass="13201">MTIIFLPTKKEKRFEDLRGMKNRRQEYEKDHGCKSSKEMWDTFPIAYEGMSQFQTINNNLRLVCKTYDNYDQITKVLRMSKAFKVEESCGNTLDEDYFDEDELSFISRKI</sequence>
<evidence type="ECO:0000313" key="1">
    <source>
        <dbReference type="EMBL" id="RDY03498.1"/>
    </source>
</evidence>
<keyword evidence="2" id="KW-1185">Reference proteome</keyword>
<reference evidence="1" key="1">
    <citation type="submission" date="2018-05" db="EMBL/GenBank/DDBJ databases">
        <title>Draft genome of Mucuna pruriens seed.</title>
        <authorList>
            <person name="Nnadi N.E."/>
            <person name="Vos R."/>
            <person name="Hasami M.H."/>
            <person name="Devisetty U.K."/>
            <person name="Aguiy J.C."/>
        </authorList>
    </citation>
    <scope>NUCLEOTIDE SEQUENCE [LARGE SCALE GENOMIC DNA]</scope>
    <source>
        <strain evidence="1">JCA_2017</strain>
    </source>
</reference>
<comment type="caution">
    <text evidence="1">The sequence shown here is derived from an EMBL/GenBank/DDBJ whole genome shotgun (WGS) entry which is preliminary data.</text>
</comment>
<dbReference type="AlphaFoldDB" id="A0A371HL38"/>
<evidence type="ECO:0000313" key="2">
    <source>
        <dbReference type="Proteomes" id="UP000257109"/>
    </source>
</evidence>
<dbReference type="Proteomes" id="UP000257109">
    <property type="component" value="Unassembled WGS sequence"/>
</dbReference>
<name>A0A371HL38_MUCPR</name>
<organism evidence="1 2">
    <name type="scientific">Mucuna pruriens</name>
    <name type="common">Velvet bean</name>
    <name type="synonym">Dolichos pruriens</name>
    <dbReference type="NCBI Taxonomy" id="157652"/>
    <lineage>
        <taxon>Eukaryota</taxon>
        <taxon>Viridiplantae</taxon>
        <taxon>Streptophyta</taxon>
        <taxon>Embryophyta</taxon>
        <taxon>Tracheophyta</taxon>
        <taxon>Spermatophyta</taxon>
        <taxon>Magnoliopsida</taxon>
        <taxon>eudicotyledons</taxon>
        <taxon>Gunneridae</taxon>
        <taxon>Pentapetalae</taxon>
        <taxon>rosids</taxon>
        <taxon>fabids</taxon>
        <taxon>Fabales</taxon>
        <taxon>Fabaceae</taxon>
        <taxon>Papilionoideae</taxon>
        <taxon>50 kb inversion clade</taxon>
        <taxon>NPAAA clade</taxon>
        <taxon>indigoferoid/millettioid clade</taxon>
        <taxon>Phaseoleae</taxon>
        <taxon>Mucuna</taxon>
    </lineage>
</organism>
<accession>A0A371HL38</accession>
<feature type="non-terminal residue" evidence="1">
    <location>
        <position position="1"/>
    </location>
</feature>
<proteinExistence type="predicted"/>
<protein>
    <submittedName>
        <fullName evidence="1">Uncharacterized protein</fullName>
    </submittedName>
</protein>
<dbReference type="EMBL" id="QJKJ01002288">
    <property type="protein sequence ID" value="RDY03498.1"/>
    <property type="molecule type" value="Genomic_DNA"/>
</dbReference>